<sequence>MVLKSPARVKTVLALKIPTQLKKILNLKGQSMNPTLQPTLLATLHNAQAQTQQQITMQQASEQTALDEQKQHFQQSLKNVENAITSGMQQLVNLLSVCQTQGQALNDSNLEQHQIWLDQTQQKLLSANQALAQTQQQIQQNLTELDTSLSDQQQQTIKKIEKSGEKLRQVMDKEEQKTIEHSKKSYLSIRAKSNEVHQETCETLTQNSIEMNQRIKMFSYEKMPITASMGFLSGMMFTVLMVLSLLIFTSYQTWQQINHNADMRQEQLQILDSKINKTPAEQKLLTMVQVNELGKGQGTVISFKPNTQHNLTNINGQPQLAVWQDTIPTK</sequence>
<proteinExistence type="predicted"/>
<evidence type="ECO:0000313" key="3">
    <source>
        <dbReference type="EMBL" id="OBX84179.1"/>
    </source>
</evidence>
<evidence type="ECO:0000256" key="1">
    <source>
        <dbReference type="SAM" id="Coils"/>
    </source>
</evidence>
<keyword evidence="2" id="KW-0812">Transmembrane</keyword>
<keyword evidence="4" id="KW-1185">Reference proteome</keyword>
<protein>
    <submittedName>
        <fullName evidence="3">Uncharacterized protein</fullName>
    </submittedName>
</protein>
<gene>
    <name evidence="3" type="ORF">A9306_03740</name>
</gene>
<comment type="caution">
    <text evidence="3">The sequence shown here is derived from an EMBL/GenBank/DDBJ whole genome shotgun (WGS) entry which is preliminary data.</text>
</comment>
<evidence type="ECO:0000256" key="2">
    <source>
        <dbReference type="SAM" id="Phobius"/>
    </source>
</evidence>
<name>A0A1B8QKW0_9GAMM</name>
<keyword evidence="2" id="KW-1133">Transmembrane helix</keyword>
<feature type="transmembrane region" description="Helical" evidence="2">
    <location>
        <begin position="225"/>
        <end position="248"/>
    </location>
</feature>
<evidence type="ECO:0000313" key="4">
    <source>
        <dbReference type="Proteomes" id="UP000092616"/>
    </source>
</evidence>
<keyword evidence="2" id="KW-0472">Membrane</keyword>
<keyword evidence="1" id="KW-0175">Coiled coil</keyword>
<organism evidence="3 4">
    <name type="scientific">Faucicola atlantae</name>
    <dbReference type="NCBI Taxonomy" id="34059"/>
    <lineage>
        <taxon>Bacteria</taxon>
        <taxon>Pseudomonadati</taxon>
        <taxon>Pseudomonadota</taxon>
        <taxon>Gammaproteobacteria</taxon>
        <taxon>Moraxellales</taxon>
        <taxon>Moraxellaceae</taxon>
        <taxon>Faucicola</taxon>
    </lineage>
</organism>
<feature type="coiled-coil region" evidence="1">
    <location>
        <begin position="117"/>
        <end position="177"/>
    </location>
</feature>
<dbReference type="EMBL" id="LZNA01000008">
    <property type="protein sequence ID" value="OBX84179.1"/>
    <property type="molecule type" value="Genomic_DNA"/>
</dbReference>
<accession>A0A1B8QKW0</accession>
<reference evidence="3 4" key="1">
    <citation type="submission" date="2016-06" db="EMBL/GenBank/DDBJ databases">
        <title>Draft genome of Moraxella atlantae CCUG 59586.</title>
        <authorList>
            <person name="Salva-Serra F."/>
            <person name="Engstrom-Jakobsson H."/>
            <person name="Thorell K."/>
            <person name="Gonzales-Siles L."/>
            <person name="Karlsson R."/>
            <person name="Boulund F."/>
            <person name="Engstrand L."/>
            <person name="Kristiansson E."/>
            <person name="Moore E."/>
        </authorList>
    </citation>
    <scope>NUCLEOTIDE SEQUENCE [LARGE SCALE GENOMIC DNA]</scope>
    <source>
        <strain evidence="3 4">CCUG 59586</strain>
    </source>
</reference>
<dbReference type="Proteomes" id="UP000092616">
    <property type="component" value="Unassembled WGS sequence"/>
</dbReference>
<dbReference type="AlphaFoldDB" id="A0A1B8QKW0"/>